<evidence type="ECO:0000313" key="2">
    <source>
        <dbReference type="EMBL" id="MBX0323875.1"/>
    </source>
</evidence>
<proteinExistence type="predicted"/>
<keyword evidence="1" id="KW-0472">Membrane</keyword>
<feature type="transmembrane region" description="Helical" evidence="1">
    <location>
        <begin position="48"/>
        <end position="66"/>
    </location>
</feature>
<accession>A0AAW4PRK2</accession>
<name>A0AAW4PRK2_9EURY</name>
<reference evidence="2 3" key="1">
    <citation type="submission" date="2021-06" db="EMBL/GenBank/DDBJ databases">
        <title>Halomicroarcula sp. a new haloarchaeum isolated from saline soil.</title>
        <authorList>
            <person name="Duran-Viseras A."/>
            <person name="Sanchez-Porro C."/>
            <person name="Ventosa A."/>
        </authorList>
    </citation>
    <scope>NUCLEOTIDE SEQUENCE [LARGE SCALE GENOMIC DNA]</scope>
    <source>
        <strain evidence="2 3">F13</strain>
    </source>
</reference>
<evidence type="ECO:0000256" key="1">
    <source>
        <dbReference type="SAM" id="Phobius"/>
    </source>
</evidence>
<keyword evidence="1" id="KW-0812">Transmembrane</keyword>
<dbReference type="EMBL" id="RKLR01000004">
    <property type="protein sequence ID" value="MBX0323875.1"/>
    <property type="molecule type" value="Genomic_DNA"/>
</dbReference>
<organism evidence="2 3">
    <name type="scientific">Haloarcula rubra</name>
    <dbReference type="NCBI Taxonomy" id="2487747"/>
    <lineage>
        <taxon>Archaea</taxon>
        <taxon>Methanobacteriati</taxon>
        <taxon>Methanobacteriota</taxon>
        <taxon>Stenosarchaea group</taxon>
        <taxon>Halobacteria</taxon>
        <taxon>Halobacteriales</taxon>
        <taxon>Haloarculaceae</taxon>
        <taxon>Haloarcula</taxon>
    </lineage>
</organism>
<keyword evidence="3" id="KW-1185">Reference proteome</keyword>
<feature type="transmembrane region" description="Helical" evidence="1">
    <location>
        <begin position="20"/>
        <end position="41"/>
    </location>
</feature>
<comment type="caution">
    <text evidence="2">The sequence shown here is derived from an EMBL/GenBank/DDBJ whole genome shotgun (WGS) entry which is preliminary data.</text>
</comment>
<keyword evidence="1" id="KW-1133">Transmembrane helix</keyword>
<dbReference type="RefSeq" id="WP_220618837.1">
    <property type="nucleotide sequence ID" value="NZ_RKLR01000004.1"/>
</dbReference>
<sequence length="159" mass="16866">MSDLVEFDDVRLSDLSLGGWLGLVIAGVGLWAIGKALVEWVMLGNDPLVGLVAGGFFALIGAMLAYDNGLPECEAHCEACGGHIRSQSSRDGVSEFVEVRASGTPRRASVGPLTVVTERNRREWTYCSGECAAADAESRLLVGHVETEAIRTAEVDDAT</sequence>
<evidence type="ECO:0000313" key="3">
    <source>
        <dbReference type="Proteomes" id="UP001430377"/>
    </source>
</evidence>
<gene>
    <name evidence="2" type="ORF">EGH21_12625</name>
</gene>
<dbReference type="Proteomes" id="UP001430377">
    <property type="component" value="Unassembled WGS sequence"/>
</dbReference>
<dbReference type="AlphaFoldDB" id="A0AAW4PRK2"/>
<protein>
    <submittedName>
        <fullName evidence="2">Uncharacterized protein</fullName>
    </submittedName>
</protein>